<evidence type="ECO:0000259" key="4">
    <source>
        <dbReference type="Pfam" id="PF00496"/>
    </source>
</evidence>
<comment type="similarity">
    <text evidence="1">Belongs to the bacterial solute-binding protein 5 family.</text>
</comment>
<dbReference type="Gene3D" id="3.90.76.10">
    <property type="entry name" value="Dipeptide-binding Protein, Domain 1"/>
    <property type="match status" value="1"/>
</dbReference>
<reference evidence="6" key="1">
    <citation type="submission" date="2017-09" db="EMBL/GenBank/DDBJ databases">
        <title>Depth-based differentiation of microbial function through sediment-hosted aquifers and enrichment of novel symbionts in the deep terrestrial subsurface.</title>
        <authorList>
            <person name="Probst A.J."/>
            <person name="Ladd B."/>
            <person name="Jarett J.K."/>
            <person name="Geller-Mcgrath D.E."/>
            <person name="Sieber C.M.K."/>
            <person name="Emerson J.B."/>
            <person name="Anantharaman K."/>
            <person name="Thomas B.C."/>
            <person name="Malmstrom R."/>
            <person name="Stieglmeier M."/>
            <person name="Klingl A."/>
            <person name="Woyke T."/>
            <person name="Ryan C.M."/>
            <person name="Banfield J.F."/>
        </authorList>
    </citation>
    <scope>NUCLEOTIDE SEQUENCE [LARGE SCALE GENOMIC DNA]</scope>
</reference>
<organism evidence="5 6">
    <name type="scientific">candidate division WWE3 bacterium CG08_land_8_20_14_0_20_40_13</name>
    <dbReference type="NCBI Taxonomy" id="1975084"/>
    <lineage>
        <taxon>Bacteria</taxon>
        <taxon>Katanobacteria</taxon>
    </lineage>
</organism>
<evidence type="ECO:0000256" key="3">
    <source>
        <dbReference type="ARBA" id="ARBA00022729"/>
    </source>
</evidence>
<dbReference type="InterPro" id="IPR000914">
    <property type="entry name" value="SBP_5_dom"/>
</dbReference>
<feature type="domain" description="Solute-binding protein family 5" evidence="4">
    <location>
        <begin position="65"/>
        <end position="369"/>
    </location>
</feature>
<keyword evidence="3" id="KW-0732">Signal</keyword>
<evidence type="ECO:0000256" key="2">
    <source>
        <dbReference type="ARBA" id="ARBA00022448"/>
    </source>
</evidence>
<proteinExistence type="inferred from homology"/>
<evidence type="ECO:0000256" key="1">
    <source>
        <dbReference type="ARBA" id="ARBA00005695"/>
    </source>
</evidence>
<dbReference type="InterPro" id="IPR030678">
    <property type="entry name" value="Peptide/Ni-bd"/>
</dbReference>
<dbReference type="Pfam" id="PF00496">
    <property type="entry name" value="SBP_bac_5"/>
    <property type="match status" value="1"/>
</dbReference>
<evidence type="ECO:0000313" key="5">
    <source>
        <dbReference type="EMBL" id="PIS22990.1"/>
    </source>
</evidence>
<evidence type="ECO:0000313" key="6">
    <source>
        <dbReference type="Proteomes" id="UP000230340"/>
    </source>
</evidence>
<sequence length="469" mass="53490">MTPVIGFLYSILLFLESIFATNSYIEGVQGFIYSLDPVKAQSDAEKTVAHLLNRSLFKYDSENKLTGDLAKSYEISDDGLTYTVTLSPDNYWHDGRAITADDVIYTASQYQHLRDIGTDKIGDFSVRFSLPNKYSPFLSVLTFPIVNYINSDTRSGDFYLVKIKRTSEGIKELTLFTTNTNYKINKIVFKFYSKESDLFIAYKLGEIDGFLSPSNFSWVGLSKKEISLLGRYFVLHFNTAREVFSNKDNRKLAVESVNLEKMQKQFIKNPNIKTEGVISGSLYTKKDLTEAVFNPNATPLKTPLKIKAIVPDLAEMNGMISYIFKSFESVGFNIEVSKLSSTGVQEAISLPRDYDIFILGEEVGRDPDRYVFWHSTQKDPPGLNLSSLSNLRVDKALEKGREETAFETRQGDYNIFQSAVNEESPAIYLYHPGLYYYLSDKIVSSNFENLYYPYERFDNLVSWKMGNEL</sequence>
<dbReference type="PANTHER" id="PTHR30290">
    <property type="entry name" value="PERIPLASMIC BINDING COMPONENT OF ABC TRANSPORTER"/>
    <property type="match status" value="1"/>
</dbReference>
<dbReference type="SUPFAM" id="SSF53850">
    <property type="entry name" value="Periplasmic binding protein-like II"/>
    <property type="match status" value="1"/>
</dbReference>
<dbReference type="CDD" id="cd00995">
    <property type="entry name" value="PBP2_NikA_DppA_OppA_like"/>
    <property type="match status" value="1"/>
</dbReference>
<comment type="caution">
    <text evidence="5">The sequence shown here is derived from an EMBL/GenBank/DDBJ whole genome shotgun (WGS) entry which is preliminary data.</text>
</comment>
<dbReference type="GO" id="GO:0043190">
    <property type="term" value="C:ATP-binding cassette (ABC) transporter complex"/>
    <property type="evidence" value="ECO:0007669"/>
    <property type="project" value="InterPro"/>
</dbReference>
<dbReference type="Gene3D" id="3.40.190.10">
    <property type="entry name" value="Periplasmic binding protein-like II"/>
    <property type="match status" value="1"/>
</dbReference>
<dbReference type="GO" id="GO:0015833">
    <property type="term" value="P:peptide transport"/>
    <property type="evidence" value="ECO:0007669"/>
    <property type="project" value="TreeGrafter"/>
</dbReference>
<protein>
    <recommendedName>
        <fullName evidence="4">Solute-binding protein family 5 domain-containing protein</fullName>
    </recommendedName>
</protein>
<dbReference type="InterPro" id="IPR039424">
    <property type="entry name" value="SBP_5"/>
</dbReference>
<dbReference type="Proteomes" id="UP000230340">
    <property type="component" value="Unassembled WGS sequence"/>
</dbReference>
<name>A0A2H0XDH6_UNCKA</name>
<dbReference type="AlphaFoldDB" id="A0A2H0XDH6"/>
<dbReference type="GO" id="GO:1904680">
    <property type="term" value="F:peptide transmembrane transporter activity"/>
    <property type="evidence" value="ECO:0007669"/>
    <property type="project" value="TreeGrafter"/>
</dbReference>
<dbReference type="Gene3D" id="3.10.105.10">
    <property type="entry name" value="Dipeptide-binding Protein, Domain 3"/>
    <property type="match status" value="1"/>
</dbReference>
<gene>
    <name evidence="5" type="ORF">COT49_02790</name>
</gene>
<dbReference type="EMBL" id="PEYT01000023">
    <property type="protein sequence ID" value="PIS22990.1"/>
    <property type="molecule type" value="Genomic_DNA"/>
</dbReference>
<dbReference type="PIRSF" id="PIRSF002741">
    <property type="entry name" value="MppA"/>
    <property type="match status" value="1"/>
</dbReference>
<accession>A0A2H0XDH6</accession>
<dbReference type="GO" id="GO:0042597">
    <property type="term" value="C:periplasmic space"/>
    <property type="evidence" value="ECO:0007669"/>
    <property type="project" value="UniProtKB-ARBA"/>
</dbReference>
<keyword evidence="2" id="KW-0813">Transport</keyword>
<dbReference type="PANTHER" id="PTHR30290:SF9">
    <property type="entry name" value="OLIGOPEPTIDE-BINDING PROTEIN APPA"/>
    <property type="match status" value="1"/>
</dbReference>